<dbReference type="PANTHER" id="PTHR13218">
    <property type="entry name" value="TRANSCRIPTION INITIATION FACTOR TFIID SUBUNIT 11-RELATED"/>
    <property type="match status" value="1"/>
</dbReference>
<dbReference type="Pfam" id="PF04719">
    <property type="entry name" value="TAFII28"/>
    <property type="match status" value="1"/>
</dbReference>
<dbReference type="GO" id="GO:0046982">
    <property type="term" value="F:protein heterodimerization activity"/>
    <property type="evidence" value="ECO:0007669"/>
    <property type="project" value="InterPro"/>
</dbReference>
<accession>E4Y551</accession>
<feature type="domain" description="TAFII28-like protein" evidence="8">
    <location>
        <begin position="169"/>
        <end position="253"/>
    </location>
</feature>
<comment type="similarity">
    <text evidence="2">Belongs to the TAF11 family.</text>
</comment>
<dbReference type="AlphaFoldDB" id="E4Y551"/>
<reference evidence="9" key="1">
    <citation type="journal article" date="2010" name="Science">
        <title>Plasticity of animal genome architecture unmasked by rapid evolution of a pelagic tunicate.</title>
        <authorList>
            <person name="Denoeud F."/>
            <person name="Henriet S."/>
            <person name="Mungpakdee S."/>
            <person name="Aury J.M."/>
            <person name="Da Silva C."/>
            <person name="Brinkmann H."/>
            <person name="Mikhaleva J."/>
            <person name="Olsen L.C."/>
            <person name="Jubin C."/>
            <person name="Canestro C."/>
            <person name="Bouquet J.M."/>
            <person name="Danks G."/>
            <person name="Poulain J."/>
            <person name="Campsteijn C."/>
            <person name="Adamski M."/>
            <person name="Cross I."/>
            <person name="Yadetie F."/>
            <person name="Muffato M."/>
            <person name="Louis A."/>
            <person name="Butcher S."/>
            <person name="Tsagkogeorga G."/>
            <person name="Konrad A."/>
            <person name="Singh S."/>
            <person name="Jensen M.F."/>
            <person name="Cong E.H."/>
            <person name="Eikeseth-Otteraa H."/>
            <person name="Noel B."/>
            <person name="Anthouard V."/>
            <person name="Porcel B.M."/>
            <person name="Kachouri-Lafond R."/>
            <person name="Nishino A."/>
            <person name="Ugolini M."/>
            <person name="Chourrout P."/>
            <person name="Nishida H."/>
            <person name="Aasland R."/>
            <person name="Huzurbazar S."/>
            <person name="Westhof E."/>
            <person name="Delsuc F."/>
            <person name="Lehrach H."/>
            <person name="Reinhardt R."/>
            <person name="Weissenbach J."/>
            <person name="Roy S.W."/>
            <person name="Artiguenave F."/>
            <person name="Postlethwait J.H."/>
            <person name="Manak J.R."/>
            <person name="Thompson E.M."/>
            <person name="Jaillon O."/>
            <person name="Du Pasquier L."/>
            <person name="Boudinot P."/>
            <person name="Liberles D.A."/>
            <person name="Volff J.N."/>
            <person name="Philippe H."/>
            <person name="Lenhard B."/>
            <person name="Roest Crollius H."/>
            <person name="Wincker P."/>
            <person name="Chourrout D."/>
        </authorList>
    </citation>
    <scope>NUCLEOTIDE SEQUENCE [LARGE SCALE GENOMIC DNA]</scope>
</reference>
<evidence type="ECO:0000256" key="1">
    <source>
        <dbReference type="ARBA" id="ARBA00004123"/>
    </source>
</evidence>
<feature type="region of interest" description="Disordered" evidence="7">
    <location>
        <begin position="87"/>
        <end position="111"/>
    </location>
</feature>
<evidence type="ECO:0000256" key="2">
    <source>
        <dbReference type="ARBA" id="ARBA00009788"/>
    </source>
</evidence>
<dbReference type="CDD" id="cd08048">
    <property type="entry name" value="HFD_TAF11"/>
    <property type="match status" value="1"/>
</dbReference>
<keyword evidence="3" id="KW-0805">Transcription regulation</keyword>
<keyword evidence="4" id="KW-0804">Transcription</keyword>
<evidence type="ECO:0000313" key="9">
    <source>
        <dbReference type="EMBL" id="CBY30799.1"/>
    </source>
</evidence>
<protein>
    <recommendedName>
        <fullName evidence="6">Transcription initiation factor TFIID subunit 11</fullName>
    </recommendedName>
</protein>
<dbReference type="Proteomes" id="UP000011014">
    <property type="component" value="Unassembled WGS sequence"/>
</dbReference>
<dbReference type="InterPro" id="IPR009072">
    <property type="entry name" value="Histone-fold"/>
</dbReference>
<sequence length="273" mass="31064">MDPLDFDVLNDQPVPTYQAAPPANPPTFQTPTGQQVRRPSFNSTQPGLQEQYANDDISHQAEGPSTCTREDIQYSQSVQCSQQNIQYGDQSEVQEVESQPGPSTSNMIQEDEVVEQRNVSIDEPEADSSDRLDNTVLIKSAVIGKDDKDKRKRRRELMDYDDRQRTIKLINNFSEEQINRYEMYRRSCFQKNQIKRLMTMTTPCTVHQHVSIAVAGIAKVFVGELVEEALKVADAQNHKGGLLPSHIRESVRRLGHVSGSHLHEKKRKKTKLF</sequence>
<dbReference type="GO" id="GO:0051123">
    <property type="term" value="P:RNA polymerase II preinitiation complex assembly"/>
    <property type="evidence" value="ECO:0007669"/>
    <property type="project" value="InterPro"/>
</dbReference>
<feature type="region of interest" description="Disordered" evidence="7">
    <location>
        <begin position="1"/>
        <end position="49"/>
    </location>
</feature>
<evidence type="ECO:0000256" key="7">
    <source>
        <dbReference type="SAM" id="MobiDB-lite"/>
    </source>
</evidence>
<evidence type="ECO:0000259" key="8">
    <source>
        <dbReference type="Pfam" id="PF04719"/>
    </source>
</evidence>
<comment type="subcellular location">
    <subcellularLocation>
        <location evidence="1">Nucleus</location>
    </subcellularLocation>
</comment>
<dbReference type="GO" id="GO:0005669">
    <property type="term" value="C:transcription factor TFIID complex"/>
    <property type="evidence" value="ECO:0007669"/>
    <property type="project" value="InterPro"/>
</dbReference>
<dbReference type="InterPro" id="IPR045127">
    <property type="entry name" value="TAF11-like"/>
</dbReference>
<feature type="compositionally biased region" description="Polar residues" evidence="7">
    <location>
        <begin position="26"/>
        <end position="49"/>
    </location>
</feature>
<dbReference type="EMBL" id="FN654284">
    <property type="protein sequence ID" value="CBY30799.1"/>
    <property type="molecule type" value="Genomic_DNA"/>
</dbReference>
<dbReference type="GO" id="GO:0016251">
    <property type="term" value="F:RNA polymerase II general transcription initiation factor activity"/>
    <property type="evidence" value="ECO:0007669"/>
    <property type="project" value="TreeGrafter"/>
</dbReference>
<evidence type="ECO:0000256" key="3">
    <source>
        <dbReference type="ARBA" id="ARBA00023015"/>
    </source>
</evidence>
<proteinExistence type="inferred from homology"/>
<dbReference type="FunFam" id="1.10.20.10:FF:000061">
    <property type="entry name" value="TFIID subunit"/>
    <property type="match status" value="1"/>
</dbReference>
<dbReference type="SUPFAM" id="SSF47113">
    <property type="entry name" value="Histone-fold"/>
    <property type="match status" value="1"/>
</dbReference>
<dbReference type="InterPro" id="IPR006809">
    <property type="entry name" value="TAFII28_dom"/>
</dbReference>
<name>E4Y551_OIKDI</name>
<evidence type="ECO:0000256" key="4">
    <source>
        <dbReference type="ARBA" id="ARBA00023163"/>
    </source>
</evidence>
<gene>
    <name evidence="9" type="ORF">GSOID_T00018690001</name>
</gene>
<organism evidence="9">
    <name type="scientific">Oikopleura dioica</name>
    <name type="common">Tunicate</name>
    <dbReference type="NCBI Taxonomy" id="34765"/>
    <lineage>
        <taxon>Eukaryota</taxon>
        <taxon>Metazoa</taxon>
        <taxon>Chordata</taxon>
        <taxon>Tunicata</taxon>
        <taxon>Appendicularia</taxon>
        <taxon>Copelata</taxon>
        <taxon>Oikopleuridae</taxon>
        <taxon>Oikopleura</taxon>
    </lineage>
</organism>
<evidence type="ECO:0000256" key="6">
    <source>
        <dbReference type="ARBA" id="ARBA00072882"/>
    </source>
</evidence>
<dbReference type="PANTHER" id="PTHR13218:SF8">
    <property type="entry name" value="TRANSCRIPTION INITIATION FACTOR TFIID SUBUNIT 11"/>
    <property type="match status" value="1"/>
</dbReference>
<dbReference type="Gene3D" id="1.10.20.10">
    <property type="entry name" value="Histone, subunit A"/>
    <property type="match status" value="1"/>
</dbReference>
<feature type="compositionally biased region" description="Polar residues" evidence="7">
    <location>
        <begin position="87"/>
        <end position="108"/>
    </location>
</feature>
<evidence type="ECO:0000256" key="5">
    <source>
        <dbReference type="ARBA" id="ARBA00023242"/>
    </source>
</evidence>
<keyword evidence="5" id="KW-0539">Nucleus</keyword>